<dbReference type="Pfam" id="PF01207">
    <property type="entry name" value="Dus"/>
    <property type="match status" value="1"/>
</dbReference>
<dbReference type="SUPFAM" id="SSF51395">
    <property type="entry name" value="FMN-linked oxidoreductases"/>
    <property type="match status" value="1"/>
</dbReference>
<evidence type="ECO:0000313" key="4">
    <source>
        <dbReference type="Proteomes" id="UP000037747"/>
    </source>
</evidence>
<feature type="compositionally biased region" description="Basic and acidic residues" evidence="1">
    <location>
        <begin position="1"/>
        <end position="14"/>
    </location>
</feature>
<accession>A0A0N0BS62</accession>
<dbReference type="PANTHER" id="PTHR11082:SF36">
    <property type="entry name" value="DUS-LIKE FMN-BINDING DOMAIN-CONTAINING PROTEIN"/>
    <property type="match status" value="1"/>
</dbReference>
<proteinExistence type="predicted"/>
<protein>
    <submittedName>
        <fullName evidence="3">Dihydropyrimidine dehydrogenase</fullName>
    </submittedName>
</protein>
<dbReference type="STRING" id="1765655.AMR74_03050"/>
<sequence>MTRSGSEREASREGDDGDAPVGESEAPFLVAASLSGAADAAWARAAAEHVDAALLGGVALDPASRAAARDLVARGRSEFLPADPVAFVADQLDAVADAPVRPGINVRSATPGPVREVARICADRGAVCEVNAHCRQPELRAVGCGESLLREPDRLARYVAAAAETGATTSVKVRAEVPGVGLVAVAERVAAAGADWLHVDAMDSEAVIADLAAAVDAAARGDGSALADLTLVANNGVRGRETVAEYAGHGADAVSVGRPTEDPPVLARVADAVEAWRSGGLPREARGPEPGPEASP</sequence>
<evidence type="ECO:0000259" key="2">
    <source>
        <dbReference type="Pfam" id="PF01207"/>
    </source>
</evidence>
<dbReference type="PANTHER" id="PTHR11082">
    <property type="entry name" value="TRNA-DIHYDROURIDINE SYNTHASE"/>
    <property type="match status" value="1"/>
</dbReference>
<feature type="domain" description="DUS-like FMN-binding" evidence="2">
    <location>
        <begin position="109"/>
        <end position="271"/>
    </location>
</feature>
<organism evidence="3 4">
    <name type="scientific">Halorubrum tropicale</name>
    <dbReference type="NCBI Taxonomy" id="1765655"/>
    <lineage>
        <taxon>Archaea</taxon>
        <taxon>Methanobacteriati</taxon>
        <taxon>Methanobacteriota</taxon>
        <taxon>Stenosarchaea group</taxon>
        <taxon>Halobacteria</taxon>
        <taxon>Halobacteriales</taxon>
        <taxon>Haloferacaceae</taxon>
        <taxon>Halorubrum</taxon>
    </lineage>
</organism>
<dbReference type="EMBL" id="LIST01000001">
    <property type="protein sequence ID" value="KOX97894.1"/>
    <property type="molecule type" value="Genomic_DNA"/>
</dbReference>
<reference evidence="3 4" key="1">
    <citation type="submission" date="2015-08" db="EMBL/GenBank/DDBJ databases">
        <title>Genomes of Isolates from Cabo Rojo, PR.</title>
        <authorList>
            <person name="Sanchez-Nieves R.L."/>
            <person name="Montalvo-Rodriguez R."/>
        </authorList>
    </citation>
    <scope>NUCLEOTIDE SEQUENCE [LARGE SCALE GENOMIC DNA]</scope>
    <source>
        <strain evidence="3 4">5</strain>
    </source>
</reference>
<evidence type="ECO:0000313" key="3">
    <source>
        <dbReference type="EMBL" id="KOX97894.1"/>
    </source>
</evidence>
<gene>
    <name evidence="3" type="ORF">AMR74_03050</name>
</gene>
<dbReference type="InterPro" id="IPR013785">
    <property type="entry name" value="Aldolase_TIM"/>
</dbReference>
<dbReference type="InterPro" id="IPR035587">
    <property type="entry name" value="DUS-like_FMN-bd"/>
</dbReference>
<feature type="region of interest" description="Disordered" evidence="1">
    <location>
        <begin position="1"/>
        <end position="23"/>
    </location>
</feature>
<dbReference type="Gene3D" id="3.20.20.70">
    <property type="entry name" value="Aldolase class I"/>
    <property type="match status" value="1"/>
</dbReference>
<name>A0A0N0BS62_9EURY</name>
<evidence type="ECO:0000256" key="1">
    <source>
        <dbReference type="SAM" id="MobiDB-lite"/>
    </source>
</evidence>
<dbReference type="Proteomes" id="UP000037747">
    <property type="component" value="Unassembled WGS sequence"/>
</dbReference>
<dbReference type="RefSeq" id="WP_053770579.1">
    <property type="nucleotide sequence ID" value="NZ_LIST01000001.1"/>
</dbReference>
<dbReference type="PATRIC" id="fig|1705389.3.peg.904"/>
<feature type="region of interest" description="Disordered" evidence="1">
    <location>
        <begin position="277"/>
        <end position="296"/>
    </location>
</feature>
<dbReference type="AlphaFoldDB" id="A0A0N0BS62"/>
<comment type="caution">
    <text evidence="3">The sequence shown here is derived from an EMBL/GenBank/DDBJ whole genome shotgun (WGS) entry which is preliminary data.</text>
</comment>
<keyword evidence="4" id="KW-1185">Reference proteome</keyword>